<dbReference type="Proteomes" id="UP000485058">
    <property type="component" value="Unassembled WGS sequence"/>
</dbReference>
<dbReference type="AlphaFoldDB" id="A0A699YW90"/>
<protein>
    <submittedName>
        <fullName evidence="1">Uncharacterized protein</fullName>
    </submittedName>
</protein>
<evidence type="ECO:0000313" key="1">
    <source>
        <dbReference type="EMBL" id="GFH11104.1"/>
    </source>
</evidence>
<keyword evidence="2" id="KW-1185">Reference proteome</keyword>
<proteinExistence type="predicted"/>
<gene>
    <name evidence="1" type="ORF">HaLaN_06545</name>
</gene>
<dbReference type="EMBL" id="BLLF01000374">
    <property type="protein sequence ID" value="GFH11104.1"/>
    <property type="molecule type" value="Genomic_DNA"/>
</dbReference>
<organism evidence="1 2">
    <name type="scientific">Haematococcus lacustris</name>
    <name type="common">Green alga</name>
    <name type="synonym">Haematococcus pluvialis</name>
    <dbReference type="NCBI Taxonomy" id="44745"/>
    <lineage>
        <taxon>Eukaryota</taxon>
        <taxon>Viridiplantae</taxon>
        <taxon>Chlorophyta</taxon>
        <taxon>core chlorophytes</taxon>
        <taxon>Chlorophyceae</taxon>
        <taxon>CS clade</taxon>
        <taxon>Chlamydomonadales</taxon>
        <taxon>Haematococcaceae</taxon>
        <taxon>Haematococcus</taxon>
    </lineage>
</organism>
<sequence length="175" mass="18759">MHACNAKRLQIYQGAMVRCNSAATGRPLALAYGSAGFSGSGSIGSRGVPVKQMLTEACQQFPGRVVLVHEFRTSRVSSAGTNVVAGQAESFRWLRPVRSMATRSRIMGLMCSTSINNIRFYDRDVSAALNIRRIAAGPGRPLELSSCLDPGRPGQEWVIVCPSSSGRSSKSRLPA</sequence>
<comment type="caution">
    <text evidence="1">The sequence shown here is derived from an EMBL/GenBank/DDBJ whole genome shotgun (WGS) entry which is preliminary data.</text>
</comment>
<reference evidence="1 2" key="1">
    <citation type="submission" date="2020-02" db="EMBL/GenBank/DDBJ databases">
        <title>Draft genome sequence of Haematococcus lacustris strain NIES-144.</title>
        <authorList>
            <person name="Morimoto D."/>
            <person name="Nakagawa S."/>
            <person name="Yoshida T."/>
            <person name="Sawayama S."/>
        </authorList>
    </citation>
    <scope>NUCLEOTIDE SEQUENCE [LARGE SCALE GENOMIC DNA]</scope>
    <source>
        <strain evidence="1 2">NIES-144</strain>
    </source>
</reference>
<name>A0A699YW90_HAELA</name>
<evidence type="ECO:0000313" key="2">
    <source>
        <dbReference type="Proteomes" id="UP000485058"/>
    </source>
</evidence>
<accession>A0A699YW90</accession>